<dbReference type="EMBL" id="CP098248">
    <property type="protein sequence ID" value="WAV97936.1"/>
    <property type="molecule type" value="Genomic_DNA"/>
</dbReference>
<dbReference type="Proteomes" id="UP001164794">
    <property type="component" value="Chromosome"/>
</dbReference>
<accession>A0ABY7JKG6</accession>
<dbReference type="RefSeq" id="WP_269265527.1">
    <property type="nucleotide sequence ID" value="NZ_CP098248.1"/>
</dbReference>
<sequence length="66" mass="7463">MMFHVQCGIRTGCRKCDLNSSMRRREVSGIPDISGWYGLPVAGWYAAETRQMENAGKKCLPEKQRG</sequence>
<organism evidence="1 2">
    <name type="scientific">Oxalobacter aliiformigenes</name>
    <dbReference type="NCBI Taxonomy" id="2946593"/>
    <lineage>
        <taxon>Bacteria</taxon>
        <taxon>Pseudomonadati</taxon>
        <taxon>Pseudomonadota</taxon>
        <taxon>Betaproteobacteria</taxon>
        <taxon>Burkholderiales</taxon>
        <taxon>Oxalobacteraceae</taxon>
        <taxon>Oxalobacter</taxon>
    </lineage>
</organism>
<proteinExistence type="predicted"/>
<evidence type="ECO:0000313" key="2">
    <source>
        <dbReference type="Proteomes" id="UP001164794"/>
    </source>
</evidence>
<keyword evidence="2" id="KW-1185">Reference proteome</keyword>
<reference evidence="1" key="1">
    <citation type="journal article" date="2022" name="Front. Microbiol.">
        <title>New perspectives on an old grouping: The genomic and phenotypic variability of Oxalobacter formigenes and the implications for calcium oxalate stone prevention.</title>
        <authorList>
            <person name="Chmiel J.A."/>
            <person name="Carr C."/>
            <person name="Stuivenberg G.A."/>
            <person name="Venema R."/>
            <person name="Chanyi R.M."/>
            <person name="Al K.F."/>
            <person name="Giguere D."/>
            <person name="Say H."/>
            <person name="Akouris P.P."/>
            <person name="Dominguez Romero S.A."/>
            <person name="Kwong A."/>
            <person name="Tai V."/>
            <person name="Koval S.F."/>
            <person name="Razvi H."/>
            <person name="Bjazevic J."/>
            <person name="Burton J.P."/>
        </authorList>
    </citation>
    <scope>NUCLEOTIDE SEQUENCE</scope>
    <source>
        <strain evidence="1">HOxNP-1</strain>
    </source>
</reference>
<protein>
    <submittedName>
        <fullName evidence="1">Uncharacterized protein</fullName>
    </submittedName>
</protein>
<evidence type="ECO:0000313" key="1">
    <source>
        <dbReference type="EMBL" id="WAV97936.1"/>
    </source>
</evidence>
<name>A0ABY7JKG6_9BURK</name>
<gene>
    <name evidence="1" type="ORF">NB645_04200</name>
</gene>